<keyword evidence="2" id="KW-1185">Reference proteome</keyword>
<dbReference type="RefSeq" id="XP_065648172.1">
    <property type="nucleotide sequence ID" value="XM_065792100.1"/>
</dbReference>
<evidence type="ECO:0000313" key="2">
    <source>
        <dbReference type="Proteomes" id="UP001652625"/>
    </source>
</evidence>
<reference evidence="3" key="1">
    <citation type="submission" date="2025-08" db="UniProtKB">
        <authorList>
            <consortium name="RefSeq"/>
        </authorList>
    </citation>
    <scope>IDENTIFICATION</scope>
</reference>
<feature type="region of interest" description="Disordered" evidence="1">
    <location>
        <begin position="1"/>
        <end position="61"/>
    </location>
</feature>
<proteinExistence type="predicted"/>
<name>A0ABM4BGN3_HYDVU</name>
<gene>
    <name evidence="3" type="primary">LOC136077877</name>
</gene>
<sequence length="192" mass="21485">MSEYKKHETVSDLKGTNIFEGEASESDDEYSGVNSNIKHTESKLESKVPESPGSTAFSGGVVVSGEASESDDDIDDYMISDQSGHEFEISNGMTISLEIKKPKFESLFHKKLWEKNFSFRHGIVEHQLEHYASLVNKLKAFIPLSNRSQNFAQDALKDYRVISSLTKHLNDNLENVLGQVNIPILVEDVSLC</sequence>
<dbReference type="InterPro" id="IPR017245">
    <property type="entry name" value="BLOC-1_complex_su-3"/>
</dbReference>
<evidence type="ECO:0000313" key="3">
    <source>
        <dbReference type="RefSeq" id="XP_065648172.1"/>
    </source>
</evidence>
<feature type="compositionally biased region" description="Basic and acidic residues" evidence="1">
    <location>
        <begin position="38"/>
        <end position="48"/>
    </location>
</feature>
<dbReference type="Pfam" id="PF15753">
    <property type="entry name" value="BLOC1S3"/>
    <property type="match status" value="1"/>
</dbReference>
<protein>
    <submittedName>
        <fullName evidence="3">Uncharacterized protein LOC136077877</fullName>
    </submittedName>
</protein>
<feature type="compositionally biased region" description="Basic and acidic residues" evidence="1">
    <location>
        <begin position="1"/>
        <end position="11"/>
    </location>
</feature>
<organism evidence="2 3">
    <name type="scientific">Hydra vulgaris</name>
    <name type="common">Hydra</name>
    <name type="synonym">Hydra attenuata</name>
    <dbReference type="NCBI Taxonomy" id="6087"/>
    <lineage>
        <taxon>Eukaryota</taxon>
        <taxon>Metazoa</taxon>
        <taxon>Cnidaria</taxon>
        <taxon>Hydrozoa</taxon>
        <taxon>Hydroidolina</taxon>
        <taxon>Anthoathecata</taxon>
        <taxon>Aplanulata</taxon>
        <taxon>Hydridae</taxon>
        <taxon>Hydra</taxon>
    </lineage>
</organism>
<evidence type="ECO:0000256" key="1">
    <source>
        <dbReference type="SAM" id="MobiDB-lite"/>
    </source>
</evidence>
<dbReference type="Proteomes" id="UP001652625">
    <property type="component" value="Chromosome 03"/>
</dbReference>
<dbReference type="GeneID" id="136077877"/>
<accession>A0ABM4BGN3</accession>